<evidence type="ECO:0000313" key="3">
    <source>
        <dbReference type="Proteomes" id="UP000028837"/>
    </source>
</evidence>
<feature type="non-terminal residue" evidence="2">
    <location>
        <position position="1"/>
    </location>
</feature>
<evidence type="ECO:0000313" key="2">
    <source>
        <dbReference type="EMBL" id="KFG37536.1"/>
    </source>
</evidence>
<dbReference type="Proteomes" id="UP000028837">
    <property type="component" value="Unassembled WGS sequence"/>
</dbReference>
<gene>
    <name evidence="2" type="ORF">TGDOM2_399850</name>
</gene>
<feature type="region of interest" description="Disordered" evidence="1">
    <location>
        <begin position="135"/>
        <end position="278"/>
    </location>
</feature>
<proteinExistence type="predicted"/>
<feature type="compositionally biased region" description="Basic and acidic residues" evidence="1">
    <location>
        <begin position="199"/>
        <end position="278"/>
    </location>
</feature>
<dbReference type="EMBL" id="AHZU02001004">
    <property type="protein sequence ID" value="KFG37536.1"/>
    <property type="molecule type" value="Genomic_DNA"/>
</dbReference>
<comment type="caution">
    <text evidence="2">The sequence shown here is derived from an EMBL/GenBank/DDBJ whole genome shotgun (WGS) entry which is preliminary data.</text>
</comment>
<name>A0A086JZG8_TOXGO</name>
<sequence length="278" mass="31026">VYGTQRGVSLTFLHELQLLHKRSIVFISISLAGTSQPHFLAHAQFDFPLFDVASLPHLCLLPCAFFLLLRGRLRDLQALFFLLFLPPFHACVLDGLQSLEQSRYAPVIRTHQWFPQIQFLFESLAFHLHASARVEPRNSPYTPTSVHSAGRGADSSATAEPPTSSEDTQEKTNNPPGETKEKEDSSCGKQKEEEGDSSGNKKEEKAAEGEETQKEKPSESEKEEKAAEGEETQKEKPSESEKEEKAAEGEETQKEKPSESEKEEKAAEGEETQKEKPS</sequence>
<protein>
    <submittedName>
        <fullName evidence="2">Uncharacterized protein</fullName>
    </submittedName>
</protein>
<evidence type="ECO:0000256" key="1">
    <source>
        <dbReference type="SAM" id="MobiDB-lite"/>
    </source>
</evidence>
<feature type="compositionally biased region" description="Polar residues" evidence="1">
    <location>
        <begin position="155"/>
        <end position="176"/>
    </location>
</feature>
<dbReference type="VEuPathDB" id="ToxoDB:TGDOM2_399850"/>
<organism evidence="2 3">
    <name type="scientific">Toxoplasma gondii GAB2-2007-GAL-DOM2</name>
    <dbReference type="NCBI Taxonomy" id="1130820"/>
    <lineage>
        <taxon>Eukaryota</taxon>
        <taxon>Sar</taxon>
        <taxon>Alveolata</taxon>
        <taxon>Apicomplexa</taxon>
        <taxon>Conoidasida</taxon>
        <taxon>Coccidia</taxon>
        <taxon>Eucoccidiorida</taxon>
        <taxon>Eimeriorina</taxon>
        <taxon>Sarcocystidae</taxon>
        <taxon>Toxoplasma</taxon>
    </lineage>
</organism>
<feature type="compositionally biased region" description="Basic and acidic residues" evidence="1">
    <location>
        <begin position="178"/>
        <end position="192"/>
    </location>
</feature>
<accession>A0A086JZG8</accession>
<reference evidence="2 3" key="1">
    <citation type="submission" date="2014-02" db="EMBL/GenBank/DDBJ databases">
        <authorList>
            <person name="Sibley D."/>
            <person name="Venepally P."/>
            <person name="Karamycheva S."/>
            <person name="Hadjithomas M."/>
            <person name="Khan A."/>
            <person name="Brunk B."/>
            <person name="Roos D."/>
            <person name="Caler E."/>
            <person name="Lorenzi H."/>
        </authorList>
    </citation>
    <scope>NUCLEOTIDE SEQUENCE [LARGE SCALE GENOMIC DNA]</scope>
    <source>
        <strain evidence="2 3">GAB2-2007-GAL-DOM2</strain>
    </source>
</reference>
<dbReference type="AlphaFoldDB" id="A0A086JZG8"/>
<feature type="non-terminal residue" evidence="2">
    <location>
        <position position="278"/>
    </location>
</feature>